<feature type="active site" evidence="3 4">
    <location>
        <position position="306"/>
    </location>
</feature>
<dbReference type="InterPro" id="IPR011006">
    <property type="entry name" value="CheY-like_superfamily"/>
</dbReference>
<dbReference type="EC" id="3.1.1.61" evidence="3"/>
<evidence type="ECO:0000313" key="8">
    <source>
        <dbReference type="EMBL" id="QPJ63601.1"/>
    </source>
</evidence>
<dbReference type="Pfam" id="PF00072">
    <property type="entry name" value="Response_reg"/>
    <property type="match status" value="1"/>
</dbReference>
<dbReference type="Gene3D" id="3.40.50.2300">
    <property type="match status" value="1"/>
</dbReference>
<dbReference type="GO" id="GO:0050568">
    <property type="term" value="F:protein-glutamine glutaminase activity"/>
    <property type="evidence" value="ECO:0007669"/>
    <property type="project" value="UniProtKB-UniRule"/>
</dbReference>
<dbReference type="NCBIfam" id="NF001965">
    <property type="entry name" value="PRK00742.1"/>
    <property type="match status" value="1"/>
</dbReference>
<comment type="PTM">
    <text evidence="3">Phosphorylated by CheA. Phosphorylation of the N-terminal regulatory domain activates the methylesterase activity.</text>
</comment>
<feature type="domain" description="Response regulatory" evidence="6">
    <location>
        <begin position="5"/>
        <end position="123"/>
    </location>
</feature>
<dbReference type="SUPFAM" id="SSF52738">
    <property type="entry name" value="Methylesterase CheB, C-terminal domain"/>
    <property type="match status" value="1"/>
</dbReference>
<protein>
    <recommendedName>
        <fullName evidence="3">Protein-glutamate methylesterase/protein-glutamine glutaminase</fullName>
        <ecNumber evidence="3">3.1.1.61</ecNumber>
        <ecNumber evidence="3">3.5.1.44</ecNumber>
    </recommendedName>
</protein>
<organism evidence="8 9">
    <name type="scientific">Candidatus Nitronauta litoralis</name>
    <dbReference type="NCBI Taxonomy" id="2705533"/>
    <lineage>
        <taxon>Bacteria</taxon>
        <taxon>Pseudomonadati</taxon>
        <taxon>Nitrospinota/Tectimicrobiota group</taxon>
        <taxon>Nitrospinota</taxon>
        <taxon>Nitrospinia</taxon>
        <taxon>Nitrospinales</taxon>
        <taxon>Nitrospinaceae</taxon>
        <taxon>Candidatus Nitronauta</taxon>
    </lineage>
</organism>
<feature type="domain" description="CheB-type methylesterase" evidence="7">
    <location>
        <begin position="178"/>
        <end position="364"/>
    </location>
</feature>
<evidence type="ECO:0000256" key="3">
    <source>
        <dbReference type="HAMAP-Rule" id="MF_00099"/>
    </source>
</evidence>
<dbReference type="EC" id="3.5.1.44" evidence="3"/>
<comment type="catalytic activity">
    <reaction evidence="2 3">
        <text>[protein]-L-glutamate 5-O-methyl ester + H2O = L-glutamyl-[protein] + methanol + H(+)</text>
        <dbReference type="Rhea" id="RHEA:23236"/>
        <dbReference type="Rhea" id="RHEA-COMP:10208"/>
        <dbReference type="Rhea" id="RHEA-COMP:10311"/>
        <dbReference type="ChEBI" id="CHEBI:15377"/>
        <dbReference type="ChEBI" id="CHEBI:15378"/>
        <dbReference type="ChEBI" id="CHEBI:17790"/>
        <dbReference type="ChEBI" id="CHEBI:29973"/>
        <dbReference type="ChEBI" id="CHEBI:82795"/>
        <dbReference type="EC" id="3.1.1.61"/>
    </reaction>
</comment>
<evidence type="ECO:0000256" key="2">
    <source>
        <dbReference type="ARBA" id="ARBA00048267"/>
    </source>
</evidence>
<dbReference type="InterPro" id="IPR000673">
    <property type="entry name" value="Sig_transdc_resp-reg_Me-estase"/>
</dbReference>
<dbReference type="GO" id="GO:0000156">
    <property type="term" value="F:phosphorelay response regulator activity"/>
    <property type="evidence" value="ECO:0007669"/>
    <property type="project" value="InterPro"/>
</dbReference>
<feature type="active site" evidence="3 4">
    <location>
        <position position="183"/>
    </location>
</feature>
<dbReference type="InterPro" id="IPR001789">
    <property type="entry name" value="Sig_transdc_resp-reg_receiver"/>
</dbReference>
<dbReference type="SUPFAM" id="SSF52172">
    <property type="entry name" value="CheY-like"/>
    <property type="match status" value="1"/>
</dbReference>
<evidence type="ECO:0000256" key="5">
    <source>
        <dbReference type="PROSITE-ProRule" id="PRU00169"/>
    </source>
</evidence>
<comment type="subcellular location">
    <subcellularLocation>
        <location evidence="3">Cytoplasm</location>
    </subcellularLocation>
</comment>
<dbReference type="Gene3D" id="3.40.50.180">
    <property type="entry name" value="Methylesterase CheB, C-terminal domain"/>
    <property type="match status" value="1"/>
</dbReference>
<dbReference type="GO" id="GO:0006935">
    <property type="term" value="P:chemotaxis"/>
    <property type="evidence" value="ECO:0007669"/>
    <property type="project" value="UniProtKB-UniRule"/>
</dbReference>
<name>A0A7T0G208_9BACT</name>
<dbReference type="Proteomes" id="UP000594688">
    <property type="component" value="Chromosome"/>
</dbReference>
<dbReference type="PIRSF" id="PIRSF000876">
    <property type="entry name" value="RR_chemtxs_CheB"/>
    <property type="match status" value="1"/>
</dbReference>
<keyword evidence="3 4" id="KW-0145">Chemotaxis</keyword>
<evidence type="ECO:0000259" key="6">
    <source>
        <dbReference type="PROSITE" id="PS50110"/>
    </source>
</evidence>
<dbReference type="KEGG" id="nli:G3M70_17640"/>
<dbReference type="PANTHER" id="PTHR42872">
    <property type="entry name" value="PROTEIN-GLUTAMATE METHYLESTERASE/PROTEIN-GLUTAMINE GLUTAMINASE"/>
    <property type="match status" value="1"/>
</dbReference>
<evidence type="ECO:0000313" key="9">
    <source>
        <dbReference type="Proteomes" id="UP000594688"/>
    </source>
</evidence>
<feature type="modified residue" description="4-aspartylphosphate" evidence="3 5">
    <location>
        <position position="56"/>
    </location>
</feature>
<dbReference type="PROSITE" id="PS50110">
    <property type="entry name" value="RESPONSE_REGULATORY"/>
    <property type="match status" value="1"/>
</dbReference>
<dbReference type="InterPro" id="IPR035909">
    <property type="entry name" value="CheB_C"/>
</dbReference>
<dbReference type="CDD" id="cd17541">
    <property type="entry name" value="REC_CheB-like"/>
    <property type="match status" value="1"/>
</dbReference>
<dbReference type="HAMAP" id="MF_00099">
    <property type="entry name" value="CheB_chemtxs"/>
    <property type="match status" value="1"/>
</dbReference>
<dbReference type="CDD" id="cd16432">
    <property type="entry name" value="CheB_Rec"/>
    <property type="match status" value="1"/>
</dbReference>
<evidence type="ECO:0000256" key="1">
    <source>
        <dbReference type="ARBA" id="ARBA00022801"/>
    </source>
</evidence>
<dbReference type="PANTHER" id="PTHR42872:SF3">
    <property type="entry name" value="PROTEIN-GLUTAMATE METHYLESTERASE_PROTEIN-GLUTAMINE GLUTAMINASE 1"/>
    <property type="match status" value="1"/>
</dbReference>
<comment type="catalytic activity">
    <reaction evidence="3">
        <text>L-glutaminyl-[protein] + H2O = L-glutamyl-[protein] + NH4(+)</text>
        <dbReference type="Rhea" id="RHEA:16441"/>
        <dbReference type="Rhea" id="RHEA-COMP:10207"/>
        <dbReference type="Rhea" id="RHEA-COMP:10208"/>
        <dbReference type="ChEBI" id="CHEBI:15377"/>
        <dbReference type="ChEBI" id="CHEBI:28938"/>
        <dbReference type="ChEBI" id="CHEBI:29973"/>
        <dbReference type="ChEBI" id="CHEBI:30011"/>
        <dbReference type="EC" id="3.5.1.44"/>
    </reaction>
</comment>
<keyword evidence="1 3" id="KW-0378">Hydrolase</keyword>
<dbReference type="PROSITE" id="PS50122">
    <property type="entry name" value="CHEB"/>
    <property type="match status" value="1"/>
</dbReference>
<comment type="similarity">
    <text evidence="3">Belongs to the CheB family.</text>
</comment>
<dbReference type="SMART" id="SM00448">
    <property type="entry name" value="REC"/>
    <property type="match status" value="1"/>
</dbReference>
<dbReference type="InterPro" id="IPR008248">
    <property type="entry name" value="CheB-like"/>
</dbReference>
<accession>A0A7T0G208</accession>
<sequence length="367" mass="39074">MEKIKVLVVDDSVVIRKIVSDALAHDSSLEVVGVAANGKIALQKIPVLKPDILTLDMEMPEMDGLETLDHLKKLHPEIPVIMFSTLTQKGAAATLDALARGAVDYTGKPSNLSNNRGGADQIKNDLIPKIKNICARRKKTSVPASLNLEVKTPASASPSTVKTVLASPSLGSSRIDCVAIGVSTGGPNALSELMPVFPADFPVSILITQHMPPHFTKLLADRLAAKSNLEIVENKPGMLLNPGKAIIAAGDYHLTVHRKDNILVTGANQEPPENSCRPAVDVMFRSVSQVFGKHVLGVILTGMGQDGLKGCEVIKKYGGRIIIQDEATSVVWGMPGIVAKAGLAEKSLPLNKIGPTIIQMCNDHRIV</sequence>
<keyword evidence="3 5" id="KW-0597">Phosphoprotein</keyword>
<evidence type="ECO:0000259" key="7">
    <source>
        <dbReference type="PROSITE" id="PS50122"/>
    </source>
</evidence>
<dbReference type="GO" id="GO:0005737">
    <property type="term" value="C:cytoplasm"/>
    <property type="evidence" value="ECO:0007669"/>
    <property type="project" value="UniProtKB-SubCell"/>
</dbReference>
<reference evidence="8 9" key="1">
    <citation type="submission" date="2020-02" db="EMBL/GenBank/DDBJ databases">
        <title>Genomic and physiological characterization of two novel Nitrospinaceae genera.</title>
        <authorList>
            <person name="Mueller A.J."/>
            <person name="Jung M.-Y."/>
            <person name="Strachan C.R."/>
            <person name="Herbold C.W."/>
            <person name="Kirkegaard R.H."/>
            <person name="Daims H."/>
        </authorList>
    </citation>
    <scope>NUCLEOTIDE SEQUENCE [LARGE SCALE GENOMIC DNA]</scope>
    <source>
        <strain evidence="8">EB</strain>
    </source>
</reference>
<feature type="active site" evidence="3 4">
    <location>
        <position position="210"/>
    </location>
</feature>
<proteinExistence type="inferred from homology"/>
<evidence type="ECO:0000256" key="4">
    <source>
        <dbReference type="PROSITE-ProRule" id="PRU00050"/>
    </source>
</evidence>
<dbReference type="Pfam" id="PF01339">
    <property type="entry name" value="CheB_methylest"/>
    <property type="match status" value="1"/>
</dbReference>
<comment type="function">
    <text evidence="3">Involved in chemotaxis. Part of a chemotaxis signal transduction system that modulates chemotaxis in response to various stimuli. Catalyzes the demethylation of specific methylglutamate residues introduced into the chemoreceptors (methyl-accepting chemotaxis proteins or MCP) by CheR. Also mediates the irreversible deamidation of specific glutamine residues to glutamic acid.</text>
</comment>
<comment type="domain">
    <text evidence="3">Contains a C-terminal catalytic domain, and an N-terminal region which modulates catalytic activity.</text>
</comment>
<gene>
    <name evidence="3" type="primary">cheB</name>
    <name evidence="8" type="ORF">G3M70_17640</name>
</gene>
<dbReference type="GO" id="GO:0008984">
    <property type="term" value="F:protein-glutamate methylesterase activity"/>
    <property type="evidence" value="ECO:0007669"/>
    <property type="project" value="UniProtKB-UniRule"/>
</dbReference>
<dbReference type="AlphaFoldDB" id="A0A7T0G208"/>
<dbReference type="EMBL" id="CP048685">
    <property type="protein sequence ID" value="QPJ63601.1"/>
    <property type="molecule type" value="Genomic_DNA"/>
</dbReference>
<keyword evidence="3" id="KW-0963">Cytoplasm</keyword>